<protein>
    <submittedName>
        <fullName evidence="1">Uncharacterized protein</fullName>
    </submittedName>
</protein>
<dbReference type="Proteomes" id="UP000198988">
    <property type="component" value="Unassembled WGS sequence"/>
</dbReference>
<name>A0A1H6MMX5_9GAMM</name>
<reference evidence="2" key="1">
    <citation type="submission" date="2016-06" db="EMBL/GenBank/DDBJ databases">
        <authorList>
            <person name="Petersen J."/>
            <person name="Sayavedra L."/>
        </authorList>
    </citation>
    <scope>NUCLEOTIDE SEQUENCE [LARGE SCALE GENOMIC DNA]</scope>
    <source>
        <strain evidence="2">BazSymA</strain>
    </source>
</reference>
<accession>A0A1H6MMX5</accession>
<dbReference type="AlphaFoldDB" id="A0A1H6MMX5"/>
<proteinExistence type="predicted"/>
<dbReference type="EMBL" id="CDSC02000431">
    <property type="protein sequence ID" value="SEI00641.1"/>
    <property type="molecule type" value="Genomic_DNA"/>
</dbReference>
<evidence type="ECO:0000313" key="1">
    <source>
        <dbReference type="EMBL" id="SEI00641.1"/>
    </source>
</evidence>
<sequence>MTAYSHLVTPSLLLAVLQWEQSLGIYFSATWKFLSFVLVRLRLSLPF</sequence>
<organism evidence="1 2">
    <name type="scientific">Bathymodiolus azoricus thioautotrophic gill symbiont</name>
    <dbReference type="NCBI Taxonomy" id="235205"/>
    <lineage>
        <taxon>Bacteria</taxon>
        <taxon>Pseudomonadati</taxon>
        <taxon>Pseudomonadota</taxon>
        <taxon>Gammaproteobacteria</taxon>
        <taxon>sulfur-oxidizing symbionts</taxon>
    </lineage>
</organism>
<evidence type="ECO:0000313" key="2">
    <source>
        <dbReference type="Proteomes" id="UP000198988"/>
    </source>
</evidence>
<gene>
    <name evidence="1" type="ORF">BAZSYMA_ACONTIG32555_1</name>
</gene>